<keyword evidence="1" id="KW-0129">CBS domain</keyword>
<sequence length="347" mass="39447">MELNDFVVKDTLTIKDAMTKMDKNARKIIYVTSENKLVGALSDGDIRRWILKDQSIHEMVKEAMNADPIFIFKKDTDKAIDQMKQQKVDSIPVLNEDHTIRNIMFKSHELVRGKKIQTPVVIMAGGKGTRLYPYTKILPKPLIPIGDTPIMERIIDKFHEFGCSDFIISVNYKKNMIKGYFNEIERDYNMSYVDEDKPLGTGGSLSLMREQLKETFFVSNCDILVDADYTDIVDFHKKNKHDITFVASLKITQIPYGVLQLDKDGLLENTVEKPEYSHLINTGMYVMEPSVLGFVPDDEFADLPDVIMAAKNAGLKVGVFPVSENSWLDMGQIKEMENMIESLGVNG</sequence>
<dbReference type="Proteomes" id="UP001597285">
    <property type="component" value="Unassembled WGS sequence"/>
</dbReference>
<dbReference type="SUPFAM" id="SSF54631">
    <property type="entry name" value="CBS-domain pair"/>
    <property type="match status" value="1"/>
</dbReference>
<dbReference type="PANTHER" id="PTHR22572">
    <property type="entry name" value="SUGAR-1-PHOSPHATE GUANYL TRANSFERASE"/>
    <property type="match status" value="1"/>
</dbReference>
<dbReference type="InterPro" id="IPR046342">
    <property type="entry name" value="CBS_dom_sf"/>
</dbReference>
<dbReference type="PROSITE" id="PS51371">
    <property type="entry name" value="CBS"/>
    <property type="match status" value="1"/>
</dbReference>
<dbReference type="InterPro" id="IPR050486">
    <property type="entry name" value="Mannose-1P_guanyltransferase"/>
</dbReference>
<evidence type="ECO:0000313" key="3">
    <source>
        <dbReference type="EMBL" id="MFD1799192.1"/>
    </source>
</evidence>
<dbReference type="RefSeq" id="WP_058920241.1">
    <property type="nucleotide sequence ID" value="NZ_JBHSQC010000004.1"/>
</dbReference>
<dbReference type="InterPro" id="IPR000644">
    <property type="entry name" value="CBS_dom"/>
</dbReference>
<dbReference type="Pfam" id="PF00483">
    <property type="entry name" value="NTP_transferase"/>
    <property type="match status" value="1"/>
</dbReference>
<evidence type="ECO:0000259" key="2">
    <source>
        <dbReference type="PROSITE" id="PS51371"/>
    </source>
</evidence>
<dbReference type="InterPro" id="IPR005835">
    <property type="entry name" value="NTP_transferase_dom"/>
</dbReference>
<proteinExistence type="predicted"/>
<reference evidence="4" key="1">
    <citation type="journal article" date="2019" name="Int. J. Syst. Evol. Microbiol.">
        <title>The Global Catalogue of Microorganisms (GCM) 10K type strain sequencing project: providing services to taxonomists for standard genome sequencing and annotation.</title>
        <authorList>
            <consortium name="The Broad Institute Genomics Platform"/>
            <consortium name="The Broad Institute Genome Sequencing Center for Infectious Disease"/>
            <person name="Wu L."/>
            <person name="Ma J."/>
        </authorList>
    </citation>
    <scope>NUCLEOTIDE SEQUENCE [LARGE SCALE GENOMIC DNA]</scope>
    <source>
        <strain evidence="4">KCTC 42143</strain>
    </source>
</reference>
<feature type="domain" description="CBS" evidence="2">
    <location>
        <begin position="1"/>
        <end position="56"/>
    </location>
</feature>
<dbReference type="Gene3D" id="3.90.550.10">
    <property type="entry name" value="Spore Coat Polysaccharide Biosynthesis Protein SpsA, Chain A"/>
    <property type="match status" value="1"/>
</dbReference>
<gene>
    <name evidence="3" type="ORF">ACFSBK_04865</name>
</gene>
<dbReference type="SUPFAM" id="SSF53448">
    <property type="entry name" value="Nucleotide-diphospho-sugar transferases"/>
    <property type="match status" value="1"/>
</dbReference>
<dbReference type="Gene3D" id="3.10.580.10">
    <property type="entry name" value="CBS-domain"/>
    <property type="match status" value="1"/>
</dbReference>
<keyword evidence="4" id="KW-1185">Reference proteome</keyword>
<comment type="caution">
    <text evidence="3">The sequence shown here is derived from an EMBL/GenBank/DDBJ whole genome shotgun (WGS) entry which is preliminary data.</text>
</comment>
<organism evidence="3 4">
    <name type="scientific">Carnobacterium antarcticum</name>
    <dbReference type="NCBI Taxonomy" id="2126436"/>
    <lineage>
        <taxon>Bacteria</taxon>
        <taxon>Bacillati</taxon>
        <taxon>Bacillota</taxon>
        <taxon>Bacilli</taxon>
        <taxon>Lactobacillales</taxon>
        <taxon>Carnobacteriaceae</taxon>
        <taxon>Carnobacterium</taxon>
    </lineage>
</organism>
<evidence type="ECO:0000313" key="4">
    <source>
        <dbReference type="Proteomes" id="UP001597285"/>
    </source>
</evidence>
<dbReference type="Pfam" id="PF00571">
    <property type="entry name" value="CBS"/>
    <property type="match status" value="1"/>
</dbReference>
<accession>A0ABW4NQN2</accession>
<name>A0ABW4NQN2_9LACT</name>
<protein>
    <submittedName>
        <fullName evidence="3">Nucleotidyltransferase family protein</fullName>
    </submittedName>
</protein>
<dbReference type="InterPro" id="IPR029044">
    <property type="entry name" value="Nucleotide-diphossugar_trans"/>
</dbReference>
<dbReference type="CDD" id="cd06426">
    <property type="entry name" value="NTP_transferase_like_2"/>
    <property type="match status" value="1"/>
</dbReference>
<dbReference type="EMBL" id="JBHUFF010000009">
    <property type="protein sequence ID" value="MFD1799192.1"/>
    <property type="molecule type" value="Genomic_DNA"/>
</dbReference>
<evidence type="ECO:0000256" key="1">
    <source>
        <dbReference type="PROSITE-ProRule" id="PRU00703"/>
    </source>
</evidence>